<protein>
    <submittedName>
        <fullName evidence="1">Uncharacterized protein</fullName>
    </submittedName>
</protein>
<sequence>MTELNTDLLGFRCEFVTGMITPRAQTVPRCRPCDNRNLDACPGTGRCSKPEACRAMLANRHRRH</sequence>
<organism evidence="1 2">
    <name type="scientific">Endozoicomonas gorgoniicola</name>
    <dbReference type="NCBI Taxonomy" id="1234144"/>
    <lineage>
        <taxon>Bacteria</taxon>
        <taxon>Pseudomonadati</taxon>
        <taxon>Pseudomonadota</taxon>
        <taxon>Gammaproteobacteria</taxon>
        <taxon>Oceanospirillales</taxon>
        <taxon>Endozoicomonadaceae</taxon>
        <taxon>Endozoicomonas</taxon>
    </lineage>
</organism>
<dbReference type="Proteomes" id="UP001209854">
    <property type="component" value="Unassembled WGS sequence"/>
</dbReference>
<keyword evidence="2" id="KW-1185">Reference proteome</keyword>
<dbReference type="EMBL" id="JAPFCC010000001">
    <property type="protein sequence ID" value="MCW7553625.1"/>
    <property type="molecule type" value="Genomic_DNA"/>
</dbReference>
<evidence type="ECO:0000313" key="1">
    <source>
        <dbReference type="EMBL" id="MCW7553625.1"/>
    </source>
</evidence>
<accession>A0ABT3MW71</accession>
<evidence type="ECO:0000313" key="2">
    <source>
        <dbReference type="Proteomes" id="UP001209854"/>
    </source>
</evidence>
<name>A0ABT3MW71_9GAMM</name>
<comment type="caution">
    <text evidence="1">The sequence shown here is derived from an EMBL/GenBank/DDBJ whole genome shotgun (WGS) entry which is preliminary data.</text>
</comment>
<gene>
    <name evidence="1" type="ORF">NX722_13510</name>
</gene>
<proteinExistence type="predicted"/>
<dbReference type="RefSeq" id="WP_262568443.1">
    <property type="nucleotide sequence ID" value="NZ_JAPFCC010000001.1"/>
</dbReference>
<reference evidence="1 2" key="1">
    <citation type="submission" date="2022-10" db="EMBL/GenBank/DDBJ databases">
        <title>High-quality genome sequences of two octocoral-associated bacteria, Endozoicomonas euniceicola EF212 and Endozoicomonas gorgoniicola PS125.</title>
        <authorList>
            <person name="Chiou Y.-J."/>
            <person name="Chen Y.-H."/>
        </authorList>
    </citation>
    <scope>NUCLEOTIDE SEQUENCE [LARGE SCALE GENOMIC DNA]</scope>
    <source>
        <strain evidence="1 2">PS125</strain>
    </source>
</reference>